<dbReference type="InterPro" id="IPR050109">
    <property type="entry name" value="HTH-type_TetR-like_transc_reg"/>
</dbReference>
<dbReference type="SUPFAM" id="SSF46689">
    <property type="entry name" value="Homeodomain-like"/>
    <property type="match status" value="1"/>
</dbReference>
<dbReference type="InterPro" id="IPR011075">
    <property type="entry name" value="TetR_C"/>
</dbReference>
<dbReference type="Gene3D" id="1.10.10.60">
    <property type="entry name" value="Homeodomain-like"/>
    <property type="match status" value="1"/>
</dbReference>
<feature type="DNA-binding region" description="H-T-H motif" evidence="4">
    <location>
        <begin position="23"/>
        <end position="42"/>
    </location>
</feature>
<dbReference type="EMBL" id="JBHEZZ010000024">
    <property type="protein sequence ID" value="MFC1405880.1"/>
    <property type="molecule type" value="Genomic_DNA"/>
</dbReference>
<keyword evidence="1" id="KW-0805">Transcription regulation</keyword>
<dbReference type="Proteomes" id="UP001592528">
    <property type="component" value="Unassembled WGS sequence"/>
</dbReference>
<dbReference type="PANTHER" id="PTHR30055">
    <property type="entry name" value="HTH-TYPE TRANSCRIPTIONAL REGULATOR RUTR"/>
    <property type="match status" value="1"/>
</dbReference>
<protein>
    <submittedName>
        <fullName evidence="6">TetR/AcrR family transcriptional regulator</fullName>
    </submittedName>
</protein>
<dbReference type="InterPro" id="IPR036271">
    <property type="entry name" value="Tet_transcr_reg_TetR-rel_C_sf"/>
</dbReference>
<dbReference type="SUPFAM" id="SSF48498">
    <property type="entry name" value="Tetracyclin repressor-like, C-terminal domain"/>
    <property type="match status" value="1"/>
</dbReference>
<evidence type="ECO:0000256" key="4">
    <source>
        <dbReference type="PROSITE-ProRule" id="PRU00335"/>
    </source>
</evidence>
<reference evidence="6 7" key="1">
    <citation type="submission" date="2024-09" db="EMBL/GenBank/DDBJ databases">
        <authorList>
            <person name="Lee S.D."/>
        </authorList>
    </citation>
    <scope>NUCLEOTIDE SEQUENCE [LARGE SCALE GENOMIC DNA]</scope>
    <source>
        <strain evidence="6 7">N1-5</strain>
    </source>
</reference>
<evidence type="ECO:0000256" key="3">
    <source>
        <dbReference type="ARBA" id="ARBA00023163"/>
    </source>
</evidence>
<evidence type="ECO:0000259" key="5">
    <source>
        <dbReference type="PROSITE" id="PS50977"/>
    </source>
</evidence>
<keyword evidence="2 4" id="KW-0238">DNA-binding</keyword>
<keyword evidence="3" id="KW-0804">Transcription</keyword>
<organism evidence="6 7">
    <name type="scientific">Streptacidiphilus cavernicola</name>
    <dbReference type="NCBI Taxonomy" id="3342716"/>
    <lineage>
        <taxon>Bacteria</taxon>
        <taxon>Bacillati</taxon>
        <taxon>Actinomycetota</taxon>
        <taxon>Actinomycetes</taxon>
        <taxon>Kitasatosporales</taxon>
        <taxon>Streptomycetaceae</taxon>
        <taxon>Streptacidiphilus</taxon>
    </lineage>
</organism>
<evidence type="ECO:0000313" key="7">
    <source>
        <dbReference type="Proteomes" id="UP001592528"/>
    </source>
</evidence>
<proteinExistence type="predicted"/>
<dbReference type="Pfam" id="PF16859">
    <property type="entry name" value="TetR_C_11"/>
    <property type="match status" value="1"/>
</dbReference>
<dbReference type="InterPro" id="IPR001647">
    <property type="entry name" value="HTH_TetR"/>
</dbReference>
<comment type="caution">
    <text evidence="6">The sequence shown here is derived from an EMBL/GenBank/DDBJ whole genome shotgun (WGS) entry which is preliminary data.</text>
</comment>
<dbReference type="Pfam" id="PF00440">
    <property type="entry name" value="TetR_N"/>
    <property type="match status" value="1"/>
</dbReference>
<accession>A0ABV6UWM9</accession>
<dbReference type="PROSITE" id="PS50977">
    <property type="entry name" value="HTH_TETR_2"/>
    <property type="match status" value="1"/>
</dbReference>
<sequence length="182" mass="19447">MLEQAIFQATLDELVASGYARLSMEAVAAGAQTGKAAVYRRWASKEELVLSAMRAMLPPVGPVPDTGSLRGDLLELMRSARSAMLSLPGSAVRVIMGELDQERARPFLGLMHECVMDPGKAAVLEVLRRGTGRGEVRPEAVTPLVADVAPALMLYRAKMQGPPTDADVVALVDEVLLPLVRA</sequence>
<dbReference type="RefSeq" id="WP_030259109.1">
    <property type="nucleotide sequence ID" value="NZ_JBHEZZ010000024.1"/>
</dbReference>
<gene>
    <name evidence="6" type="ORF">ACEZDJ_31775</name>
</gene>
<evidence type="ECO:0000256" key="1">
    <source>
        <dbReference type="ARBA" id="ARBA00023015"/>
    </source>
</evidence>
<dbReference type="PANTHER" id="PTHR30055:SF225">
    <property type="entry name" value="TRANSCRIPTIONAL REGULATORY PROTEIN-RELATED"/>
    <property type="match status" value="1"/>
</dbReference>
<dbReference type="Gene3D" id="1.10.357.10">
    <property type="entry name" value="Tetracycline Repressor, domain 2"/>
    <property type="match status" value="1"/>
</dbReference>
<dbReference type="InterPro" id="IPR009057">
    <property type="entry name" value="Homeodomain-like_sf"/>
</dbReference>
<evidence type="ECO:0000313" key="6">
    <source>
        <dbReference type="EMBL" id="MFC1405880.1"/>
    </source>
</evidence>
<name>A0ABV6UWM9_9ACTN</name>
<evidence type="ECO:0000256" key="2">
    <source>
        <dbReference type="ARBA" id="ARBA00023125"/>
    </source>
</evidence>
<keyword evidence="7" id="KW-1185">Reference proteome</keyword>
<feature type="domain" description="HTH tetR-type" evidence="5">
    <location>
        <begin position="1"/>
        <end position="60"/>
    </location>
</feature>